<dbReference type="RefSeq" id="WP_068747351.1">
    <property type="nucleotide sequence ID" value="NZ_LOHZ01000015.1"/>
</dbReference>
<accession>A0A161RAE9</accession>
<protein>
    <submittedName>
        <fullName evidence="2">Uncharacterized protein</fullName>
    </submittedName>
</protein>
<dbReference type="Gene3D" id="3.30.70.120">
    <property type="match status" value="1"/>
</dbReference>
<dbReference type="InterPro" id="IPR011322">
    <property type="entry name" value="N-reg_PII-like_a/b"/>
</dbReference>
<keyword evidence="3" id="KW-1185">Reference proteome</keyword>
<dbReference type="SUPFAM" id="SSF54913">
    <property type="entry name" value="GlnB-like"/>
    <property type="match status" value="1"/>
</dbReference>
<comment type="similarity">
    <text evidence="1">Belongs to the UPF0166 family.</text>
</comment>
<comment type="caution">
    <text evidence="2">The sequence shown here is derived from an EMBL/GenBank/DDBJ whole genome shotgun (WGS) entry which is preliminary data.</text>
</comment>
<dbReference type="InterPro" id="IPR003793">
    <property type="entry name" value="UPF0166"/>
</dbReference>
<organism evidence="2 3">
    <name type="scientific">Thermovenabulum gondwanense</name>
    <dbReference type="NCBI Taxonomy" id="520767"/>
    <lineage>
        <taxon>Bacteria</taxon>
        <taxon>Bacillati</taxon>
        <taxon>Bacillota</taxon>
        <taxon>Clostridia</taxon>
        <taxon>Thermosediminibacterales</taxon>
        <taxon>Thermosediminibacteraceae</taxon>
        <taxon>Thermovenabulum</taxon>
    </lineage>
</organism>
<sequence length="117" mass="13200">MKLQGRGKLLKIYIGESDKWHGENLFNTIVKMAKKEGMAGATVYRGIEGFGASSRLHTAKILRLSEDLPVIVEIIDSEEKINNFLAKLDEMIKEGLIILLDVEIIKYTSKEHNKQEG</sequence>
<evidence type="ECO:0000256" key="1">
    <source>
        <dbReference type="ARBA" id="ARBA00010554"/>
    </source>
</evidence>
<evidence type="ECO:0000313" key="2">
    <source>
        <dbReference type="EMBL" id="KYO68649.1"/>
    </source>
</evidence>
<dbReference type="STRING" id="520767.ATZ99_01580"/>
<dbReference type="Pfam" id="PF02641">
    <property type="entry name" value="DUF190"/>
    <property type="match status" value="1"/>
</dbReference>
<evidence type="ECO:0000313" key="3">
    <source>
        <dbReference type="Proteomes" id="UP000075737"/>
    </source>
</evidence>
<dbReference type="AlphaFoldDB" id="A0A161RAE9"/>
<gene>
    <name evidence="2" type="ORF">ATZ99_01580</name>
</gene>
<dbReference type="EMBL" id="LOHZ01000015">
    <property type="protein sequence ID" value="KYO68649.1"/>
    <property type="molecule type" value="Genomic_DNA"/>
</dbReference>
<dbReference type="InterPro" id="IPR015867">
    <property type="entry name" value="N-reg_PII/ATP_PRibTrfase_C"/>
</dbReference>
<proteinExistence type="inferred from homology"/>
<dbReference type="Proteomes" id="UP000075737">
    <property type="component" value="Unassembled WGS sequence"/>
</dbReference>
<dbReference type="PANTHER" id="PTHR35983:SF1">
    <property type="entry name" value="UPF0166 PROTEIN TM_0021"/>
    <property type="match status" value="1"/>
</dbReference>
<reference evidence="2 3" key="1">
    <citation type="submission" date="2015-12" db="EMBL/GenBank/DDBJ databases">
        <title>Draft genome of Thermovenabulum gondwanense isolated from a red thermophilic microbial mat colonisisng an outflow channel of a bore well.</title>
        <authorList>
            <person name="Patel B.K."/>
        </authorList>
    </citation>
    <scope>NUCLEOTIDE SEQUENCE [LARGE SCALE GENOMIC DNA]</scope>
    <source>
        <strain evidence="2 3">R270</strain>
    </source>
</reference>
<dbReference type="PANTHER" id="PTHR35983">
    <property type="entry name" value="UPF0166 PROTEIN TM_0021"/>
    <property type="match status" value="1"/>
</dbReference>
<name>A0A161RAE9_9FIRM</name>
<dbReference type="OrthoDB" id="9795599at2"/>